<evidence type="ECO:0000313" key="2">
    <source>
        <dbReference type="Proteomes" id="UP000503447"/>
    </source>
</evidence>
<dbReference type="Proteomes" id="UP000503447">
    <property type="component" value="Chromosome"/>
</dbReference>
<gene>
    <name evidence="1" type="ORF">FTUN_1713</name>
</gene>
<accession>A0A6M5YKU0</accession>
<reference evidence="2" key="1">
    <citation type="submission" date="2020-05" db="EMBL/GenBank/DDBJ databases">
        <title>Frigoriglobus tundricola gen. nov., sp. nov., a psychrotolerant cellulolytic planctomycete of the family Gemmataceae with two divergent copies of 16S rRNA gene.</title>
        <authorList>
            <person name="Kulichevskaya I.S."/>
            <person name="Ivanova A.A."/>
            <person name="Naumoff D.G."/>
            <person name="Beletsky A.V."/>
            <person name="Rijpstra W.I.C."/>
            <person name="Sinninghe Damste J.S."/>
            <person name="Mardanov A.V."/>
            <person name="Ravin N.V."/>
            <person name="Dedysh S.N."/>
        </authorList>
    </citation>
    <scope>NUCLEOTIDE SEQUENCE [LARGE SCALE GENOMIC DNA]</scope>
    <source>
        <strain evidence="2">PL17</strain>
    </source>
</reference>
<proteinExistence type="predicted"/>
<dbReference type="EMBL" id="CP053452">
    <property type="protein sequence ID" value="QJW94194.1"/>
    <property type="molecule type" value="Genomic_DNA"/>
</dbReference>
<dbReference type="RefSeq" id="WP_261361911.1">
    <property type="nucleotide sequence ID" value="NZ_CP053452.2"/>
</dbReference>
<name>A0A6M5YKU0_9BACT</name>
<protein>
    <submittedName>
        <fullName evidence="1">Uncharacterized protein</fullName>
    </submittedName>
</protein>
<keyword evidence="2" id="KW-1185">Reference proteome</keyword>
<sequence length="41" mass="4616">MELILVFLCLAIGIGQIIKWATSYPTATKVVAKGVFFRLFR</sequence>
<dbReference type="AlphaFoldDB" id="A0A6M5YKU0"/>
<organism evidence="1 2">
    <name type="scientific">Frigoriglobus tundricola</name>
    <dbReference type="NCBI Taxonomy" id="2774151"/>
    <lineage>
        <taxon>Bacteria</taxon>
        <taxon>Pseudomonadati</taxon>
        <taxon>Planctomycetota</taxon>
        <taxon>Planctomycetia</taxon>
        <taxon>Gemmatales</taxon>
        <taxon>Gemmataceae</taxon>
        <taxon>Frigoriglobus</taxon>
    </lineage>
</organism>
<evidence type="ECO:0000313" key="1">
    <source>
        <dbReference type="EMBL" id="QJW94194.1"/>
    </source>
</evidence>
<dbReference type="KEGG" id="ftj:FTUN_1713"/>